<feature type="signal peptide" evidence="7">
    <location>
        <begin position="1"/>
        <end position="37"/>
    </location>
</feature>
<keyword evidence="4 6" id="KW-0378">Hydrolase</keyword>
<protein>
    <recommendedName>
        <fullName evidence="3 6">Beta-lactamase</fullName>
        <ecNumber evidence="3 6">3.5.2.6</ecNumber>
    </recommendedName>
</protein>
<evidence type="ECO:0000256" key="5">
    <source>
        <dbReference type="ARBA" id="ARBA00023251"/>
    </source>
</evidence>
<feature type="chain" id="PRO_5042506480" description="Beta-lactamase" evidence="7">
    <location>
        <begin position="38"/>
        <end position="305"/>
    </location>
</feature>
<accession>A0AAJ5QIX4</accession>
<evidence type="ECO:0000313" key="9">
    <source>
        <dbReference type="EMBL" id="WBG90388.1"/>
    </source>
</evidence>
<proteinExistence type="inferred from homology"/>
<reference evidence="9 10" key="1">
    <citation type="journal article" date="2022" name="J Glob Antimicrob Resist">
        <title>First complete genome of a multidrug resistant strain of the novel human pathogen Kalamiella piersonii (GABEKP28) identified in human saliva.</title>
        <authorList>
            <person name="McDonagh F."/>
            <person name="Singh N.K."/>
            <person name="Venkateswaran K."/>
            <person name="Lonappan A.M."/>
            <person name="Hallahan B."/>
            <person name="Tuohy A."/>
            <person name="Burke L."/>
            <person name="Kovarova A."/>
            <person name="Miliotis G."/>
        </authorList>
    </citation>
    <scope>NUCLEOTIDE SEQUENCE [LARGE SCALE GENOMIC DNA]</scope>
    <source>
        <strain evidence="9 10">GABEKP28</strain>
    </source>
</reference>
<evidence type="ECO:0000256" key="1">
    <source>
        <dbReference type="ARBA" id="ARBA00001526"/>
    </source>
</evidence>
<dbReference type="EMBL" id="CP104758">
    <property type="protein sequence ID" value="WBG90388.1"/>
    <property type="molecule type" value="Genomic_DNA"/>
</dbReference>
<name>A0AAJ5QIX4_9GAMM</name>
<dbReference type="EC" id="3.5.2.6" evidence="3 6"/>
<keyword evidence="10" id="KW-1185">Reference proteome</keyword>
<dbReference type="Proteomes" id="UP001211544">
    <property type="component" value="Chromosome"/>
</dbReference>
<feature type="domain" description="Beta-lactamase class A catalytic" evidence="8">
    <location>
        <begin position="61"/>
        <end position="279"/>
    </location>
</feature>
<evidence type="ECO:0000256" key="2">
    <source>
        <dbReference type="ARBA" id="ARBA00009009"/>
    </source>
</evidence>
<dbReference type="PRINTS" id="PR00118">
    <property type="entry name" value="BLACTAMASEA"/>
</dbReference>
<gene>
    <name evidence="9" type="primary">bla</name>
    <name evidence="9" type="ORF">N5580_15075</name>
</gene>
<dbReference type="GO" id="GO:0008800">
    <property type="term" value="F:beta-lactamase activity"/>
    <property type="evidence" value="ECO:0007669"/>
    <property type="project" value="UniProtKB-UniRule"/>
</dbReference>
<evidence type="ECO:0000313" key="10">
    <source>
        <dbReference type="Proteomes" id="UP001211544"/>
    </source>
</evidence>
<dbReference type="PANTHER" id="PTHR35333">
    <property type="entry name" value="BETA-LACTAMASE"/>
    <property type="match status" value="1"/>
</dbReference>
<dbReference type="GO" id="GO:0030655">
    <property type="term" value="P:beta-lactam antibiotic catabolic process"/>
    <property type="evidence" value="ECO:0007669"/>
    <property type="project" value="InterPro"/>
</dbReference>
<dbReference type="PROSITE" id="PS00146">
    <property type="entry name" value="BETA_LACTAMASE_A"/>
    <property type="match status" value="1"/>
</dbReference>
<keyword evidence="5 6" id="KW-0046">Antibiotic resistance</keyword>
<dbReference type="InterPro" id="IPR012338">
    <property type="entry name" value="Beta-lactam/transpept-like"/>
</dbReference>
<dbReference type="NCBIfam" id="NF033103">
    <property type="entry name" value="bla_class_A"/>
    <property type="match status" value="1"/>
</dbReference>
<dbReference type="Pfam" id="PF13354">
    <property type="entry name" value="Beta-lactamase2"/>
    <property type="match status" value="1"/>
</dbReference>
<dbReference type="Gene3D" id="3.40.710.10">
    <property type="entry name" value="DD-peptidase/beta-lactamase superfamily"/>
    <property type="match status" value="1"/>
</dbReference>
<dbReference type="AlphaFoldDB" id="A0AAJ5QIX4"/>
<dbReference type="SUPFAM" id="SSF56601">
    <property type="entry name" value="beta-lactamase/transpeptidase-like"/>
    <property type="match status" value="1"/>
</dbReference>
<dbReference type="PANTHER" id="PTHR35333:SF3">
    <property type="entry name" value="BETA-LACTAMASE-TYPE TRANSPEPTIDASE FOLD CONTAINING PROTEIN"/>
    <property type="match status" value="1"/>
</dbReference>
<organism evidence="9 10">
    <name type="scientific">Pantoea piersonii</name>
    <dbReference type="NCBI Taxonomy" id="2364647"/>
    <lineage>
        <taxon>Bacteria</taxon>
        <taxon>Pseudomonadati</taxon>
        <taxon>Pseudomonadota</taxon>
        <taxon>Gammaproteobacteria</taxon>
        <taxon>Enterobacterales</taxon>
        <taxon>Erwiniaceae</taxon>
        <taxon>Pantoea</taxon>
    </lineage>
</organism>
<dbReference type="GO" id="GO:0046677">
    <property type="term" value="P:response to antibiotic"/>
    <property type="evidence" value="ECO:0007669"/>
    <property type="project" value="UniProtKB-UniRule"/>
</dbReference>
<evidence type="ECO:0000256" key="6">
    <source>
        <dbReference type="RuleBase" id="RU361140"/>
    </source>
</evidence>
<sequence>MPRVNPLRAHKLRTTLMFSLLKLTAVSLLLSAVAAHASINDDAALATVAKQEEQALKARIGIAVIDTATGSVARYRGDERFPLNSTHKALLCGALLSQQDKGRLMLSERTQFDRAALVTWSPVTEKSVAPATMSWQQLCHAAIAYSDNTAANLIAKKLGGQAAVTRFFADLGDKVTRLDRFEPELNSAIPGDMRDTTTPVAVSETLQKLTLGEALKPASRAQLVQWMRDDRVAGALLRSVLPAGWSIADKTGAGEYGSRSIISVVWPENGKPLIVAIYVTQTEATLAQSNAAIARIGKAIFAAAR</sequence>
<dbReference type="InterPro" id="IPR045155">
    <property type="entry name" value="Beta-lactam_cat"/>
</dbReference>
<dbReference type="InterPro" id="IPR000871">
    <property type="entry name" value="Beta-lactam_class-A"/>
</dbReference>
<evidence type="ECO:0000256" key="3">
    <source>
        <dbReference type="ARBA" id="ARBA00012865"/>
    </source>
</evidence>
<evidence type="ECO:0000256" key="7">
    <source>
        <dbReference type="SAM" id="SignalP"/>
    </source>
</evidence>
<dbReference type="InterPro" id="IPR023650">
    <property type="entry name" value="Beta-lactam_class-A_AS"/>
</dbReference>
<evidence type="ECO:0000259" key="8">
    <source>
        <dbReference type="Pfam" id="PF13354"/>
    </source>
</evidence>
<evidence type="ECO:0000256" key="4">
    <source>
        <dbReference type="ARBA" id="ARBA00022801"/>
    </source>
</evidence>
<dbReference type="KEGG" id="kpie:N5580_15075"/>
<keyword evidence="7" id="KW-0732">Signal</keyword>
<comment type="similarity">
    <text evidence="2 6">Belongs to the class-A beta-lactamase family.</text>
</comment>
<comment type="catalytic activity">
    <reaction evidence="1 6">
        <text>a beta-lactam + H2O = a substituted beta-amino acid</text>
        <dbReference type="Rhea" id="RHEA:20401"/>
        <dbReference type="ChEBI" id="CHEBI:15377"/>
        <dbReference type="ChEBI" id="CHEBI:35627"/>
        <dbReference type="ChEBI" id="CHEBI:140347"/>
        <dbReference type="EC" id="3.5.2.6"/>
    </reaction>
</comment>